<organism evidence="1">
    <name type="scientific">marine metagenome</name>
    <dbReference type="NCBI Taxonomy" id="408172"/>
    <lineage>
        <taxon>unclassified sequences</taxon>
        <taxon>metagenomes</taxon>
        <taxon>ecological metagenomes</taxon>
    </lineage>
</organism>
<dbReference type="AlphaFoldDB" id="A0A382RJC5"/>
<accession>A0A382RJC5</accession>
<dbReference type="EMBL" id="UINC01121738">
    <property type="protein sequence ID" value="SVC97108.1"/>
    <property type="molecule type" value="Genomic_DNA"/>
</dbReference>
<gene>
    <name evidence="1" type="ORF">METZ01_LOCUS349962</name>
</gene>
<reference evidence="1" key="1">
    <citation type="submission" date="2018-05" db="EMBL/GenBank/DDBJ databases">
        <authorList>
            <person name="Lanie J.A."/>
            <person name="Ng W.-L."/>
            <person name="Kazmierczak K.M."/>
            <person name="Andrzejewski T.M."/>
            <person name="Davidsen T.M."/>
            <person name="Wayne K.J."/>
            <person name="Tettelin H."/>
            <person name="Glass J.I."/>
            <person name="Rusch D."/>
            <person name="Podicherti R."/>
            <person name="Tsui H.-C.T."/>
            <person name="Winkler M.E."/>
        </authorList>
    </citation>
    <scope>NUCLEOTIDE SEQUENCE</scope>
</reference>
<sequence>MRKAAAILGRVASYDRFGPAYSFRRCRPWPYLRYLLRCVGISIPPRALIFNSCMLRPTSVYSINNSINILNSIIEVLI</sequence>
<evidence type="ECO:0000313" key="1">
    <source>
        <dbReference type="EMBL" id="SVC97108.1"/>
    </source>
</evidence>
<proteinExistence type="predicted"/>
<name>A0A382RJC5_9ZZZZ</name>
<protein>
    <submittedName>
        <fullName evidence="1">Uncharacterized protein</fullName>
    </submittedName>
</protein>